<keyword evidence="10" id="KW-1185">Reference proteome</keyword>
<evidence type="ECO:0000256" key="3">
    <source>
        <dbReference type="ARBA" id="ARBA00022528"/>
    </source>
</evidence>
<dbReference type="EMBL" id="BRXU01000036">
    <property type="protein sequence ID" value="GLC60595.1"/>
    <property type="molecule type" value="Genomic_DNA"/>
</dbReference>
<dbReference type="Gene3D" id="1.10.3460.10">
    <property type="entry name" value="Chlorophyll a/b binding protein domain"/>
    <property type="match status" value="1"/>
</dbReference>
<sequence>MAFTLTRQSAIERVSCAKRLVRQPSKRVCVVAASDDGTEPSTSGTVFYGGKSYTPEEWTSAMQSGSLSRPAAAVALPDDKRASTQLTFSDVMSFSGTAPEIVNGRLAMLGFVSAVAAEVASGEGVLRQWSEEPTGVALAFVLFIAGSLVTAFKPKRDEKLGPFTPQAELINGRAAMIGFASLLIIEAVKGSPLI</sequence>
<gene>
    <name evidence="9" type="primary">PLEST011535</name>
    <name evidence="9" type="ORF">PLESTB_001631900</name>
</gene>
<comment type="subcellular location">
    <subcellularLocation>
        <location evidence="1">Membrane</location>
        <topology evidence="1">Multi-pass membrane protein</topology>
    </subcellularLocation>
    <subcellularLocation>
        <location evidence="2">Plastid</location>
        <location evidence="2">Chloroplast</location>
    </subcellularLocation>
</comment>
<keyword evidence="5" id="KW-0812">Transmembrane</keyword>
<evidence type="ECO:0000256" key="2">
    <source>
        <dbReference type="ARBA" id="ARBA00004229"/>
    </source>
</evidence>
<evidence type="ECO:0000256" key="4">
    <source>
        <dbReference type="ARBA" id="ARBA00022640"/>
    </source>
</evidence>
<dbReference type="Pfam" id="PF00504">
    <property type="entry name" value="Chloroa_b-bind"/>
    <property type="match status" value="1"/>
</dbReference>
<evidence type="ECO:0000313" key="10">
    <source>
        <dbReference type="Proteomes" id="UP001165080"/>
    </source>
</evidence>
<evidence type="ECO:0000313" key="9">
    <source>
        <dbReference type="EMBL" id="GLC60595.1"/>
    </source>
</evidence>
<dbReference type="PANTHER" id="PTHR14154">
    <property type="entry name" value="UPF0041 BRAIN PROTEIN 44-RELATED"/>
    <property type="match status" value="1"/>
</dbReference>
<dbReference type="InterPro" id="IPR022796">
    <property type="entry name" value="Chloroa_b-bind"/>
</dbReference>
<dbReference type="AlphaFoldDB" id="A0A9W6BZE7"/>
<name>A0A9W6BZE7_9CHLO</name>
<reference evidence="9 10" key="1">
    <citation type="journal article" date="2023" name="Commun. Biol.">
        <title>Reorganization of the ancestral sex-determining regions during the evolution of trioecy in Pleodorina starrii.</title>
        <authorList>
            <person name="Takahashi K."/>
            <person name="Suzuki S."/>
            <person name="Kawai-Toyooka H."/>
            <person name="Yamamoto K."/>
            <person name="Hamaji T."/>
            <person name="Ootsuki R."/>
            <person name="Yamaguchi H."/>
            <person name="Kawachi M."/>
            <person name="Higashiyama T."/>
            <person name="Nozaki H."/>
        </authorList>
    </citation>
    <scope>NUCLEOTIDE SEQUENCE [LARGE SCALE GENOMIC DNA]</scope>
    <source>
        <strain evidence="9 10">NIES-4479</strain>
    </source>
</reference>
<keyword evidence="7" id="KW-0472">Membrane</keyword>
<evidence type="ECO:0000256" key="1">
    <source>
        <dbReference type="ARBA" id="ARBA00004141"/>
    </source>
</evidence>
<keyword evidence="3" id="KW-0150">Chloroplast</keyword>
<evidence type="ECO:0000256" key="8">
    <source>
        <dbReference type="ARBA" id="ARBA00037956"/>
    </source>
</evidence>
<organism evidence="9 10">
    <name type="scientific">Pleodorina starrii</name>
    <dbReference type="NCBI Taxonomy" id="330485"/>
    <lineage>
        <taxon>Eukaryota</taxon>
        <taxon>Viridiplantae</taxon>
        <taxon>Chlorophyta</taxon>
        <taxon>core chlorophytes</taxon>
        <taxon>Chlorophyceae</taxon>
        <taxon>CS clade</taxon>
        <taxon>Chlamydomonadales</taxon>
        <taxon>Volvocaceae</taxon>
        <taxon>Pleodorina</taxon>
    </lineage>
</organism>
<proteinExistence type="inferred from homology"/>
<keyword evidence="4" id="KW-0934">Plastid</keyword>
<comment type="caution">
    <text evidence="9">The sequence shown here is derived from an EMBL/GenBank/DDBJ whole genome shotgun (WGS) entry which is preliminary data.</text>
</comment>
<evidence type="ECO:0000256" key="6">
    <source>
        <dbReference type="ARBA" id="ARBA00022989"/>
    </source>
</evidence>
<accession>A0A9W6BZE7</accession>
<protein>
    <submittedName>
        <fullName evidence="9">Uncharacterized protein</fullName>
    </submittedName>
</protein>
<comment type="similarity">
    <text evidence="8">Belongs to the ELIP/psbS family.</text>
</comment>
<keyword evidence="6" id="KW-1133">Transmembrane helix</keyword>
<evidence type="ECO:0000256" key="5">
    <source>
        <dbReference type="ARBA" id="ARBA00022692"/>
    </source>
</evidence>
<dbReference type="SUPFAM" id="SSF103511">
    <property type="entry name" value="Chlorophyll a-b binding protein"/>
    <property type="match status" value="1"/>
</dbReference>
<dbReference type="GO" id="GO:0016020">
    <property type="term" value="C:membrane"/>
    <property type="evidence" value="ECO:0007669"/>
    <property type="project" value="UniProtKB-SubCell"/>
</dbReference>
<evidence type="ECO:0000256" key="7">
    <source>
        <dbReference type="ARBA" id="ARBA00023136"/>
    </source>
</evidence>
<dbReference type="GO" id="GO:0009507">
    <property type="term" value="C:chloroplast"/>
    <property type="evidence" value="ECO:0007669"/>
    <property type="project" value="UniProtKB-SubCell"/>
</dbReference>
<dbReference type="Proteomes" id="UP001165080">
    <property type="component" value="Unassembled WGS sequence"/>
</dbReference>